<comment type="caution">
    <text evidence="2">The sequence shown here is derived from an EMBL/GenBank/DDBJ whole genome shotgun (WGS) entry which is preliminary data.</text>
</comment>
<feature type="compositionally biased region" description="Basic and acidic residues" evidence="1">
    <location>
        <begin position="66"/>
        <end position="78"/>
    </location>
</feature>
<name>A0A2K3LZ58_TRIPR</name>
<feature type="compositionally biased region" description="Low complexity" evidence="1">
    <location>
        <begin position="79"/>
        <end position="94"/>
    </location>
</feature>
<feature type="non-terminal residue" evidence="2">
    <location>
        <position position="1"/>
    </location>
</feature>
<dbReference type="AlphaFoldDB" id="A0A2K3LZ58"/>
<feature type="region of interest" description="Disordered" evidence="1">
    <location>
        <begin position="65"/>
        <end position="105"/>
    </location>
</feature>
<evidence type="ECO:0000313" key="3">
    <source>
        <dbReference type="Proteomes" id="UP000236291"/>
    </source>
</evidence>
<organism evidence="2 3">
    <name type="scientific">Trifolium pratense</name>
    <name type="common">Red clover</name>
    <dbReference type="NCBI Taxonomy" id="57577"/>
    <lineage>
        <taxon>Eukaryota</taxon>
        <taxon>Viridiplantae</taxon>
        <taxon>Streptophyta</taxon>
        <taxon>Embryophyta</taxon>
        <taxon>Tracheophyta</taxon>
        <taxon>Spermatophyta</taxon>
        <taxon>Magnoliopsida</taxon>
        <taxon>eudicotyledons</taxon>
        <taxon>Gunneridae</taxon>
        <taxon>Pentapetalae</taxon>
        <taxon>rosids</taxon>
        <taxon>fabids</taxon>
        <taxon>Fabales</taxon>
        <taxon>Fabaceae</taxon>
        <taxon>Papilionoideae</taxon>
        <taxon>50 kb inversion clade</taxon>
        <taxon>NPAAA clade</taxon>
        <taxon>Hologalegina</taxon>
        <taxon>IRL clade</taxon>
        <taxon>Trifolieae</taxon>
        <taxon>Trifolium</taxon>
    </lineage>
</organism>
<reference evidence="2 3" key="1">
    <citation type="journal article" date="2014" name="Am. J. Bot.">
        <title>Genome assembly and annotation for red clover (Trifolium pratense; Fabaceae).</title>
        <authorList>
            <person name="Istvanek J."/>
            <person name="Jaros M."/>
            <person name="Krenek A."/>
            <person name="Repkova J."/>
        </authorList>
    </citation>
    <scope>NUCLEOTIDE SEQUENCE [LARGE SCALE GENOMIC DNA]</scope>
    <source>
        <strain evidence="3">cv. Tatra</strain>
        <tissue evidence="2">Young leaves</tissue>
    </source>
</reference>
<evidence type="ECO:0000313" key="2">
    <source>
        <dbReference type="EMBL" id="PNX83814.1"/>
    </source>
</evidence>
<sequence>IYSWASKEIMTSTCGSTSEKPSKKRARNASTAALHVAEGNIVEWLMTAPGKCWLSSVVSRMNEVGSKMKENDAKKEKTTSSCGSNNISSSSSTARSKKTERNAAENVVVSRINEVGDKIEDHEVDYSDDDSFTSTARSYKKRNFCSNFSQYRWF</sequence>
<protein>
    <submittedName>
        <fullName evidence="2">Uncharacterized protein</fullName>
    </submittedName>
</protein>
<gene>
    <name evidence="2" type="ORF">L195_g039862</name>
</gene>
<accession>A0A2K3LZ58</accession>
<dbReference type="EMBL" id="ASHM01044966">
    <property type="protein sequence ID" value="PNX83814.1"/>
    <property type="molecule type" value="Genomic_DNA"/>
</dbReference>
<evidence type="ECO:0000256" key="1">
    <source>
        <dbReference type="SAM" id="MobiDB-lite"/>
    </source>
</evidence>
<proteinExistence type="predicted"/>
<dbReference type="Proteomes" id="UP000236291">
    <property type="component" value="Unassembled WGS sequence"/>
</dbReference>
<reference evidence="2 3" key="2">
    <citation type="journal article" date="2017" name="Front. Plant Sci.">
        <title>Gene Classification and Mining of Molecular Markers Useful in Red Clover (Trifolium pratense) Breeding.</title>
        <authorList>
            <person name="Istvanek J."/>
            <person name="Dluhosova J."/>
            <person name="Dluhos P."/>
            <person name="Patkova L."/>
            <person name="Nedelnik J."/>
            <person name="Repkova J."/>
        </authorList>
    </citation>
    <scope>NUCLEOTIDE SEQUENCE [LARGE SCALE GENOMIC DNA]</scope>
    <source>
        <strain evidence="3">cv. Tatra</strain>
        <tissue evidence="2">Young leaves</tissue>
    </source>
</reference>